<dbReference type="RefSeq" id="WP_305909439.1">
    <property type="nucleotide sequence ID" value="NZ_CP157743.1"/>
</dbReference>
<dbReference type="Proteomes" id="UP001225378">
    <property type="component" value="Chromosome"/>
</dbReference>
<sequence>MISRIETYHPVIWNGGKVRLHYAKAEDLADYLNLVAIRGEVVVQFWLRPGDAPVELNFIGYNTSGSVPATLRDLL</sequence>
<organism evidence="1 2">
    <name type="scientific">Methylomarinum roseum</name>
    <dbReference type="NCBI Taxonomy" id="3067653"/>
    <lineage>
        <taxon>Bacteria</taxon>
        <taxon>Pseudomonadati</taxon>
        <taxon>Pseudomonadota</taxon>
        <taxon>Gammaproteobacteria</taxon>
        <taxon>Methylococcales</taxon>
        <taxon>Methylococcaceae</taxon>
        <taxon>Methylomarinum</taxon>
    </lineage>
</organism>
<name>A0AAU7NYD4_9GAMM</name>
<dbReference type="KEGG" id="mech:Q9L42_005485"/>
<proteinExistence type="predicted"/>
<evidence type="ECO:0000313" key="1">
    <source>
        <dbReference type="EMBL" id="XBS21576.1"/>
    </source>
</evidence>
<reference evidence="1 2" key="1">
    <citation type="journal article" date="2024" name="Microbiology">
        <title>Methylomarinum rosea sp. nov., a novel halophilic methanotrophic bacterium from the hypersaline Lake Elton.</title>
        <authorList>
            <person name="Suleimanov R.Z."/>
            <person name="Oshkin I.Y."/>
            <person name="Danilova O.V."/>
            <person name="Suzina N.E."/>
            <person name="Dedysh S.N."/>
        </authorList>
    </citation>
    <scope>NUCLEOTIDE SEQUENCE [LARGE SCALE GENOMIC DNA]</scope>
    <source>
        <strain evidence="1 2">Ch1-1</strain>
    </source>
</reference>
<accession>A0AAU7NYD4</accession>
<dbReference type="EMBL" id="CP157743">
    <property type="protein sequence ID" value="XBS21576.1"/>
    <property type="molecule type" value="Genomic_DNA"/>
</dbReference>
<dbReference type="AlphaFoldDB" id="A0AAU7NYD4"/>
<evidence type="ECO:0000313" key="2">
    <source>
        <dbReference type="Proteomes" id="UP001225378"/>
    </source>
</evidence>
<keyword evidence="2" id="KW-1185">Reference proteome</keyword>
<protein>
    <submittedName>
        <fullName evidence="1">Uncharacterized protein</fullName>
    </submittedName>
</protein>
<gene>
    <name evidence="1" type="ORF">Q9L42_005485</name>
</gene>